<dbReference type="InParanoid" id="Q551F6"/>
<sequence length="56" mass="6175">MLFKSIISLSNKSSNVSSSKSLLSNDSNLNSFDLTCNTVSNKSSSTFFTRPNFVNY</sequence>
<protein>
    <submittedName>
        <fullName evidence="2">Uncharacterized protein</fullName>
    </submittedName>
</protein>
<evidence type="ECO:0000313" key="2">
    <source>
        <dbReference type="EMBL" id="EAL69147.1"/>
    </source>
</evidence>
<comment type="caution">
    <text evidence="2">The sequence shown here is derived from an EMBL/GenBank/DDBJ whole genome shotgun (WGS) entry which is preliminary data.</text>
</comment>
<dbReference type="HOGENOM" id="CLU_200039_1_0_1"/>
<evidence type="ECO:0000313" key="3">
    <source>
        <dbReference type="Proteomes" id="UP000002195"/>
    </source>
</evidence>
<keyword evidence="3" id="KW-1185">Reference proteome</keyword>
<dbReference type="FunCoup" id="Q551F6">
    <property type="interactions" value="877"/>
</dbReference>
<dbReference type="PaxDb" id="44689-DDB0217830"/>
<feature type="region of interest" description="Disordered" evidence="1">
    <location>
        <begin position="1"/>
        <end position="26"/>
    </location>
</feature>
<dbReference type="EMBL" id="AAFI02000015">
    <property type="protein sequence ID" value="EAL69147.1"/>
    <property type="molecule type" value="Genomic_DNA"/>
</dbReference>
<proteinExistence type="predicted"/>
<organism evidence="2 3">
    <name type="scientific">Dictyostelium discoideum</name>
    <name type="common">Social amoeba</name>
    <dbReference type="NCBI Taxonomy" id="44689"/>
    <lineage>
        <taxon>Eukaryota</taxon>
        <taxon>Amoebozoa</taxon>
        <taxon>Evosea</taxon>
        <taxon>Eumycetozoa</taxon>
        <taxon>Dictyostelia</taxon>
        <taxon>Dictyosteliales</taxon>
        <taxon>Dictyosteliaceae</taxon>
        <taxon>Dictyostelium</taxon>
    </lineage>
</organism>
<dbReference type="dictyBase" id="DDB_G0276609"/>
<reference evidence="2 3" key="1">
    <citation type="journal article" date="2005" name="Nature">
        <title>The genome of the social amoeba Dictyostelium discoideum.</title>
        <authorList>
            <consortium name="The Dictyostelium discoideum Sequencing Consortium"/>
            <person name="Eichinger L."/>
            <person name="Pachebat J.A."/>
            <person name="Glockner G."/>
            <person name="Rajandream M.A."/>
            <person name="Sucgang R."/>
            <person name="Berriman M."/>
            <person name="Song J."/>
            <person name="Olsen R."/>
            <person name="Szafranski K."/>
            <person name="Xu Q."/>
            <person name="Tunggal B."/>
            <person name="Kummerfeld S."/>
            <person name="Madera M."/>
            <person name="Konfortov B.A."/>
            <person name="Rivero F."/>
            <person name="Bankier A.T."/>
            <person name="Lehmann R."/>
            <person name="Hamlin N."/>
            <person name="Davies R."/>
            <person name="Gaudet P."/>
            <person name="Fey P."/>
            <person name="Pilcher K."/>
            <person name="Chen G."/>
            <person name="Saunders D."/>
            <person name="Sodergren E."/>
            <person name="Davis P."/>
            <person name="Kerhornou A."/>
            <person name="Nie X."/>
            <person name="Hall N."/>
            <person name="Anjard C."/>
            <person name="Hemphill L."/>
            <person name="Bason N."/>
            <person name="Farbrother P."/>
            <person name="Desany B."/>
            <person name="Just E."/>
            <person name="Morio T."/>
            <person name="Rost R."/>
            <person name="Churcher C."/>
            <person name="Cooper J."/>
            <person name="Haydock S."/>
            <person name="van Driessche N."/>
            <person name="Cronin A."/>
            <person name="Goodhead I."/>
            <person name="Muzny D."/>
            <person name="Mourier T."/>
            <person name="Pain A."/>
            <person name="Lu M."/>
            <person name="Harper D."/>
            <person name="Lindsay R."/>
            <person name="Hauser H."/>
            <person name="James K."/>
            <person name="Quiles M."/>
            <person name="Madan Babu M."/>
            <person name="Saito T."/>
            <person name="Buchrieser C."/>
            <person name="Wardroper A."/>
            <person name="Felder M."/>
            <person name="Thangavelu M."/>
            <person name="Johnson D."/>
            <person name="Knights A."/>
            <person name="Loulseged H."/>
            <person name="Mungall K."/>
            <person name="Oliver K."/>
            <person name="Price C."/>
            <person name="Quail M.A."/>
            <person name="Urushihara H."/>
            <person name="Hernandez J."/>
            <person name="Rabbinowitsch E."/>
            <person name="Steffen D."/>
            <person name="Sanders M."/>
            <person name="Ma J."/>
            <person name="Kohara Y."/>
            <person name="Sharp S."/>
            <person name="Simmonds M."/>
            <person name="Spiegler S."/>
            <person name="Tivey A."/>
            <person name="Sugano S."/>
            <person name="White B."/>
            <person name="Walker D."/>
            <person name="Woodward J."/>
            <person name="Winckler T."/>
            <person name="Tanaka Y."/>
            <person name="Shaulsky G."/>
            <person name="Schleicher M."/>
            <person name="Weinstock G."/>
            <person name="Rosenthal A."/>
            <person name="Cox E.C."/>
            <person name="Chisholm R.L."/>
            <person name="Gibbs R."/>
            <person name="Loomis W.F."/>
            <person name="Platzer M."/>
            <person name="Kay R.R."/>
            <person name="Williams J."/>
            <person name="Dear P.H."/>
            <person name="Noegel A.A."/>
            <person name="Barrell B."/>
            <person name="Kuspa A."/>
        </authorList>
    </citation>
    <scope>NUCLEOTIDE SEQUENCE [LARGE SCALE GENOMIC DNA]</scope>
    <source>
        <strain evidence="2 3">AX4</strain>
    </source>
</reference>
<dbReference type="KEGG" id="ddi:DDB_G0276609"/>
<dbReference type="Proteomes" id="UP000002195">
    <property type="component" value="Unassembled WGS sequence"/>
</dbReference>
<dbReference type="GeneID" id="8620586"/>
<dbReference type="AlphaFoldDB" id="Q551F6"/>
<name>Q551F6_DICDI</name>
<evidence type="ECO:0000256" key="1">
    <source>
        <dbReference type="SAM" id="MobiDB-lite"/>
    </source>
</evidence>
<dbReference type="RefSeq" id="XP_643067.1">
    <property type="nucleotide sequence ID" value="XM_637975.1"/>
</dbReference>
<accession>Q551F6</accession>
<gene>
    <name evidence="2" type="ORF">DDB_G0276609</name>
</gene>